<proteinExistence type="predicted"/>
<name>T0KA13_9SPHN</name>
<feature type="chain" id="PRO_5004566349" description="Fe-S oxidoreductase" evidence="2">
    <location>
        <begin position="22"/>
        <end position="123"/>
    </location>
</feature>
<dbReference type="Proteomes" id="UP000015523">
    <property type="component" value="Unassembled WGS sequence"/>
</dbReference>
<dbReference type="EMBL" id="AUWY01000124">
    <property type="protein sequence ID" value="EQB30198.1"/>
    <property type="molecule type" value="Genomic_DNA"/>
</dbReference>
<accession>T0KA13</accession>
<evidence type="ECO:0000256" key="2">
    <source>
        <dbReference type="SAM" id="SignalP"/>
    </source>
</evidence>
<keyword evidence="4" id="KW-1185">Reference proteome</keyword>
<feature type="compositionally biased region" description="Low complexity" evidence="1">
    <location>
        <begin position="23"/>
        <end position="36"/>
    </location>
</feature>
<keyword evidence="2" id="KW-0732">Signal</keyword>
<dbReference type="AlphaFoldDB" id="T0KA13"/>
<dbReference type="STRING" id="1346791.M529_20850"/>
<organism evidence="3 4">
    <name type="scientific">Sphingobium ummariense RL-3</name>
    <dbReference type="NCBI Taxonomy" id="1346791"/>
    <lineage>
        <taxon>Bacteria</taxon>
        <taxon>Pseudomonadati</taxon>
        <taxon>Pseudomonadota</taxon>
        <taxon>Alphaproteobacteria</taxon>
        <taxon>Sphingomonadales</taxon>
        <taxon>Sphingomonadaceae</taxon>
        <taxon>Sphingobium</taxon>
    </lineage>
</organism>
<dbReference type="RefSeq" id="WP_021319750.1">
    <property type="nucleotide sequence ID" value="NZ_AUWY01000124.1"/>
</dbReference>
<evidence type="ECO:0000313" key="3">
    <source>
        <dbReference type="EMBL" id="EQB30198.1"/>
    </source>
</evidence>
<reference evidence="3 4" key="1">
    <citation type="journal article" date="2013" name="Genome Announc.">
        <title>Draft Genome Sequence of Sphingobium ummariense Strain RL-3, a Hexachlorocyclohexane-Degrading Bacterium.</title>
        <authorList>
            <person name="Kohli P."/>
            <person name="Dua A."/>
            <person name="Sangwan N."/>
            <person name="Oldach P."/>
            <person name="Khurana J.P."/>
            <person name="Lal R."/>
        </authorList>
    </citation>
    <scope>NUCLEOTIDE SEQUENCE [LARGE SCALE GENOMIC DNA]</scope>
    <source>
        <strain evidence="3 4">RL-3</strain>
    </source>
</reference>
<protein>
    <recommendedName>
        <fullName evidence="5">Fe-S oxidoreductase</fullName>
    </recommendedName>
</protein>
<gene>
    <name evidence="3" type="ORF">M529_20850</name>
</gene>
<feature type="signal peptide" evidence="2">
    <location>
        <begin position="1"/>
        <end position="21"/>
    </location>
</feature>
<comment type="caution">
    <text evidence="3">The sequence shown here is derived from an EMBL/GenBank/DDBJ whole genome shotgun (WGS) entry which is preliminary data.</text>
</comment>
<dbReference type="OrthoDB" id="7511342at2"/>
<evidence type="ECO:0008006" key="5">
    <source>
        <dbReference type="Google" id="ProtNLM"/>
    </source>
</evidence>
<dbReference type="PATRIC" id="fig|1346791.3.peg.4034"/>
<evidence type="ECO:0000313" key="4">
    <source>
        <dbReference type="Proteomes" id="UP000015523"/>
    </source>
</evidence>
<sequence>MKCMMLASAALLALGAGAAIAQTTPAPTTPDMGAQPATPPAPQADPNAGQPTGAVPPTAGMEPAPAGVPRDPSAPVGSAANPVQLGGNMTPPPTEMKDYPLCSRTVQDSCINPSEARKVKRRG</sequence>
<evidence type="ECO:0000256" key="1">
    <source>
        <dbReference type="SAM" id="MobiDB-lite"/>
    </source>
</evidence>
<feature type="region of interest" description="Disordered" evidence="1">
    <location>
        <begin position="23"/>
        <end position="123"/>
    </location>
</feature>